<dbReference type="AlphaFoldDB" id="A0A261FY99"/>
<comment type="caution">
    <text evidence="2">The sequence shown here is derived from an EMBL/GenBank/DDBJ whole genome shotgun (WGS) entry which is preliminary data.</text>
</comment>
<keyword evidence="3" id="KW-1185">Reference proteome</keyword>
<protein>
    <submittedName>
        <fullName evidence="2">Uncharacterized protein</fullName>
    </submittedName>
</protein>
<evidence type="ECO:0000313" key="2">
    <source>
        <dbReference type="EMBL" id="OZG63923.1"/>
    </source>
</evidence>
<evidence type="ECO:0000313" key="3">
    <source>
        <dbReference type="Proteomes" id="UP000216074"/>
    </source>
</evidence>
<keyword evidence="1" id="KW-1133">Transmembrane helix</keyword>
<evidence type="ECO:0000256" key="1">
    <source>
        <dbReference type="SAM" id="Phobius"/>
    </source>
</evidence>
<accession>A0A261FY99</accession>
<dbReference type="RefSeq" id="WP_094730038.1">
    <property type="nucleotide sequence ID" value="NZ_MWWY01000026.1"/>
</dbReference>
<organism evidence="2 3">
    <name type="scientific">Bifidobacterium hapali</name>
    <dbReference type="NCBI Taxonomy" id="1630172"/>
    <lineage>
        <taxon>Bacteria</taxon>
        <taxon>Bacillati</taxon>
        <taxon>Actinomycetota</taxon>
        <taxon>Actinomycetes</taxon>
        <taxon>Bifidobacteriales</taxon>
        <taxon>Bifidobacteriaceae</taxon>
        <taxon>Bifidobacterium</taxon>
    </lineage>
</organism>
<proteinExistence type="predicted"/>
<reference evidence="2 3" key="1">
    <citation type="journal article" date="2017" name="BMC Genomics">
        <title>Comparative genomic and phylogenomic analyses of the Bifidobacteriaceae family.</title>
        <authorList>
            <person name="Lugli G.A."/>
            <person name="Milani C."/>
            <person name="Turroni F."/>
            <person name="Duranti S."/>
            <person name="Mancabelli L."/>
            <person name="Mangifesta M."/>
            <person name="Ferrario C."/>
            <person name="Modesto M."/>
            <person name="Mattarelli P."/>
            <person name="Jiri K."/>
            <person name="van Sinderen D."/>
            <person name="Ventura M."/>
        </authorList>
    </citation>
    <scope>NUCLEOTIDE SEQUENCE [LARGE SCALE GENOMIC DNA]</scope>
    <source>
        <strain evidence="2 3">DSM 100202</strain>
    </source>
</reference>
<gene>
    <name evidence="2" type="ORF">BHAP_1426</name>
</gene>
<feature type="transmembrane region" description="Helical" evidence="1">
    <location>
        <begin position="12"/>
        <end position="35"/>
    </location>
</feature>
<name>A0A261FY99_9BIFI</name>
<keyword evidence="1" id="KW-0472">Membrane</keyword>
<dbReference type="Proteomes" id="UP000216074">
    <property type="component" value="Unassembled WGS sequence"/>
</dbReference>
<dbReference type="EMBL" id="MWWY01000026">
    <property type="protein sequence ID" value="OZG63923.1"/>
    <property type="molecule type" value="Genomic_DNA"/>
</dbReference>
<keyword evidence="1" id="KW-0812">Transmembrane</keyword>
<sequence>MNTRFMQATRISVIKIVLIAITCISVIVLCVLLYFRVGSESIGFMLVEVDNVAVINTNKSTNLQFTITYLAEHDWPQSSKTIQVTDRELLDKLHSMSAAEIRNIRYVDFAYSIPGNVVRSNEALSFNFNENTVYYVTDWDAYARITGAQVIDDNGNSISILQQ</sequence>